<dbReference type="InterPro" id="IPR043502">
    <property type="entry name" value="DNA/RNA_pol_sf"/>
</dbReference>
<dbReference type="Pfam" id="PF00680">
    <property type="entry name" value="RdRP_1"/>
    <property type="match status" value="1"/>
</dbReference>
<comment type="caution">
    <text evidence="2">The sequence shown here is derived from an EMBL/GenBank/DDBJ whole genome shotgun (WGS) entry which is preliminary data.</text>
</comment>
<evidence type="ECO:0000259" key="1">
    <source>
        <dbReference type="Pfam" id="PF00680"/>
    </source>
</evidence>
<feature type="domain" description="RNA-directed RNA polymerase C-terminal" evidence="1">
    <location>
        <begin position="195"/>
        <end position="399"/>
    </location>
</feature>
<dbReference type="GO" id="GO:0006351">
    <property type="term" value="P:DNA-templated transcription"/>
    <property type="evidence" value="ECO:0007669"/>
    <property type="project" value="InterPro"/>
</dbReference>
<dbReference type="InterPro" id="IPR001205">
    <property type="entry name" value="RNA-dir_pol_C"/>
</dbReference>
<dbReference type="EMBL" id="BDQD01000101">
    <property type="protein sequence ID" value="GBH22669.1"/>
    <property type="molecule type" value="Genomic_RNA"/>
</dbReference>
<protein>
    <submittedName>
        <fullName evidence="2">RdRp</fullName>
    </submittedName>
</protein>
<name>A0A2V0RBC7_9ZZZZ</name>
<proteinExistence type="predicted"/>
<dbReference type="AlphaFoldDB" id="A0A2V0RBC7"/>
<reference evidence="2" key="1">
    <citation type="submission" date="2017-04" db="EMBL/GenBank/DDBJ databases">
        <title>Unveiling RNA virosphere associated with marine microorganisms.</title>
        <authorList>
            <person name="Urayama S."/>
            <person name="Takaki Y."/>
            <person name="Nishi S."/>
            <person name="Yoshida Y."/>
            <person name="Deguchi S."/>
            <person name="Takai K."/>
            <person name="Nunoura T."/>
        </authorList>
    </citation>
    <scope>NUCLEOTIDE SEQUENCE</scope>
</reference>
<dbReference type="GO" id="GO:0003723">
    <property type="term" value="F:RNA binding"/>
    <property type="evidence" value="ECO:0007669"/>
    <property type="project" value="InterPro"/>
</dbReference>
<organism evidence="2">
    <name type="scientific">viral metagenome</name>
    <dbReference type="NCBI Taxonomy" id="1070528"/>
    <lineage>
        <taxon>unclassified sequences</taxon>
        <taxon>metagenomes</taxon>
        <taxon>organismal metagenomes</taxon>
    </lineage>
</organism>
<sequence>MQIEKLSQSYLVSILEEEKIPTVSNALQLLREGKEPTQRSPLFKDKGESAIVDDYLKILSRTTGITSDLYDYEVSRLPKVGPQGGYPPFDDRKSSFEDYYTLPGSISYTDNEIDDLATRVRDHLFRGKKDLRPWSYDRVIRKGQLGGTLDTNSGCPSYGKRSDTTIQARAIRDASSGKWKDYPAILGSRGQRNSDRFIFMFPFSTNLIEQTFVNTVLDAIRINSIPSFSAWEGFDKVALTLTEQGVSSTKTKCSTDYRKMDKHFGPDHFDFVFRVLAPVFQPSMREQLRESLTHCSEIPVLVSTDKLYTGTHGMPSGSGWTNLAESIVSLAIMITVEDHYGEDAIKQVLGDDGVMLWSTVISDFPDVFAEYSLKFGLVSSPDKQRVDAKTFTYLQRFFDVRIRTQLNGKNVVAGSYPGILALNSAMNPERFHDPVKWSSSMESLRWIMILENVNQSPVFHNLIDYFIKGDKFKLGLVIPGFLKRGISQSYQTAKTLKDFVPTYTKSSTEKGIRDFDVVKYLRTLRPR</sequence>
<accession>A0A2V0RBC7</accession>
<dbReference type="SUPFAM" id="SSF56672">
    <property type="entry name" value="DNA/RNA polymerases"/>
    <property type="match status" value="1"/>
</dbReference>
<evidence type="ECO:0000313" key="2">
    <source>
        <dbReference type="EMBL" id="GBH22669.1"/>
    </source>
</evidence>
<dbReference type="GO" id="GO:0003968">
    <property type="term" value="F:RNA-directed RNA polymerase activity"/>
    <property type="evidence" value="ECO:0007669"/>
    <property type="project" value="InterPro"/>
</dbReference>